<gene>
    <name evidence="3" type="ORF">EJ04DRAFT_512852</name>
</gene>
<accession>A0A9P4QWG5</accession>
<organism evidence="3 4">
    <name type="scientific">Polyplosphaeria fusca</name>
    <dbReference type="NCBI Taxonomy" id="682080"/>
    <lineage>
        <taxon>Eukaryota</taxon>
        <taxon>Fungi</taxon>
        <taxon>Dikarya</taxon>
        <taxon>Ascomycota</taxon>
        <taxon>Pezizomycotina</taxon>
        <taxon>Dothideomycetes</taxon>
        <taxon>Pleosporomycetidae</taxon>
        <taxon>Pleosporales</taxon>
        <taxon>Tetraplosphaeriaceae</taxon>
        <taxon>Polyplosphaeria</taxon>
    </lineage>
</organism>
<dbReference type="AlphaFoldDB" id="A0A9P4QWG5"/>
<evidence type="ECO:0000313" key="3">
    <source>
        <dbReference type="EMBL" id="KAF2733959.1"/>
    </source>
</evidence>
<keyword evidence="2" id="KW-0472">Membrane</keyword>
<dbReference type="Proteomes" id="UP000799444">
    <property type="component" value="Unassembled WGS sequence"/>
</dbReference>
<proteinExistence type="predicted"/>
<feature type="transmembrane region" description="Helical" evidence="2">
    <location>
        <begin position="399"/>
        <end position="420"/>
    </location>
</feature>
<keyword evidence="2" id="KW-0812">Transmembrane</keyword>
<evidence type="ECO:0000256" key="2">
    <source>
        <dbReference type="SAM" id="Phobius"/>
    </source>
</evidence>
<evidence type="ECO:0000313" key="4">
    <source>
        <dbReference type="Proteomes" id="UP000799444"/>
    </source>
</evidence>
<dbReference type="OrthoDB" id="5427271at2759"/>
<feature type="compositionally biased region" description="Polar residues" evidence="1">
    <location>
        <begin position="463"/>
        <end position="477"/>
    </location>
</feature>
<feature type="region of interest" description="Disordered" evidence="1">
    <location>
        <begin position="437"/>
        <end position="503"/>
    </location>
</feature>
<keyword evidence="4" id="KW-1185">Reference proteome</keyword>
<protein>
    <submittedName>
        <fullName evidence="3">Uncharacterized protein</fullName>
    </submittedName>
</protein>
<evidence type="ECO:0000256" key="1">
    <source>
        <dbReference type="SAM" id="MobiDB-lite"/>
    </source>
</evidence>
<feature type="transmembrane region" description="Helical" evidence="2">
    <location>
        <begin position="360"/>
        <end position="379"/>
    </location>
</feature>
<feature type="compositionally biased region" description="Basic residues" evidence="1">
    <location>
        <begin position="478"/>
        <end position="495"/>
    </location>
</feature>
<reference evidence="3" key="1">
    <citation type="journal article" date="2020" name="Stud. Mycol.">
        <title>101 Dothideomycetes genomes: a test case for predicting lifestyles and emergence of pathogens.</title>
        <authorList>
            <person name="Haridas S."/>
            <person name="Albert R."/>
            <person name="Binder M."/>
            <person name="Bloem J."/>
            <person name="Labutti K."/>
            <person name="Salamov A."/>
            <person name="Andreopoulos B."/>
            <person name="Baker S."/>
            <person name="Barry K."/>
            <person name="Bills G."/>
            <person name="Bluhm B."/>
            <person name="Cannon C."/>
            <person name="Castanera R."/>
            <person name="Culley D."/>
            <person name="Daum C."/>
            <person name="Ezra D."/>
            <person name="Gonzalez J."/>
            <person name="Henrissat B."/>
            <person name="Kuo A."/>
            <person name="Liang C."/>
            <person name="Lipzen A."/>
            <person name="Lutzoni F."/>
            <person name="Magnuson J."/>
            <person name="Mondo S."/>
            <person name="Nolan M."/>
            <person name="Ohm R."/>
            <person name="Pangilinan J."/>
            <person name="Park H.-J."/>
            <person name="Ramirez L."/>
            <person name="Alfaro M."/>
            <person name="Sun H."/>
            <person name="Tritt A."/>
            <person name="Yoshinaga Y."/>
            <person name="Zwiers L.-H."/>
            <person name="Turgeon B."/>
            <person name="Goodwin S."/>
            <person name="Spatafora J."/>
            <person name="Crous P."/>
            <person name="Grigoriev I."/>
        </authorList>
    </citation>
    <scope>NUCLEOTIDE SEQUENCE</scope>
    <source>
        <strain evidence="3">CBS 125425</strain>
    </source>
</reference>
<feature type="compositionally biased region" description="Acidic residues" evidence="1">
    <location>
        <begin position="440"/>
        <end position="458"/>
    </location>
</feature>
<sequence>MESEEPPMPWTKEEFEQFNCIGRWTFDDHKTDITPFILDKDGPKQIENPDFKEFLSQEPKSSPTIKIFLTTGITGSATPVQMTLDNFSYWNARAGIPKRLLKIRANSDDMGHMEYLIERDKEGIAAISIVCDWAPYGDVYIWFIARRDFRTGTLTVLVSSKKPLDSEVIMGYLEDRQELLLEEPMHFIGLLLTAAGAWCRGRVSRNVKDLLEIEAEIGVTIDRDYFRSRSYRMDNDDFEDINARLFGEAKSIAIHRIYIDHLKDFSAILLDIMQNIKKQRSPHLFDSAQASWLGSEERGSYELEYLDKRMQSVMNNLEYSHTVSQTLFQVLYNRMLQRDARLNYRIARAAKQDSTAMRTISILTLTFLPWTAVSAVFSGTVFDFQNWGNADAHVSSPGWWVFALACILSTLVTVAAWWAWLYKSERKLDWEEAKEKEKEEEAEAEALAEAEEEKDEDEKGSIKSKSSRVSRLTNRSRQSVRSHRTGVSVRSRKSNHLTVDDAV</sequence>
<keyword evidence="2" id="KW-1133">Transmembrane helix</keyword>
<comment type="caution">
    <text evidence="3">The sequence shown here is derived from an EMBL/GenBank/DDBJ whole genome shotgun (WGS) entry which is preliminary data.</text>
</comment>
<dbReference type="EMBL" id="ML996154">
    <property type="protein sequence ID" value="KAF2733959.1"/>
    <property type="molecule type" value="Genomic_DNA"/>
</dbReference>
<dbReference type="Gene3D" id="1.20.58.340">
    <property type="entry name" value="Magnesium transport protein CorA, transmembrane region"/>
    <property type="match status" value="1"/>
</dbReference>
<name>A0A9P4QWG5_9PLEO</name>